<feature type="region of interest" description="Disordered" evidence="1">
    <location>
        <begin position="1"/>
        <end position="133"/>
    </location>
</feature>
<protein>
    <submittedName>
        <fullName evidence="2">Uncharacterized protein</fullName>
    </submittedName>
</protein>
<gene>
    <name evidence="2" type="ORF">K443DRAFT_12492</name>
</gene>
<reference evidence="3" key="2">
    <citation type="submission" date="2015-01" db="EMBL/GenBank/DDBJ databases">
        <title>Evolutionary Origins and Diversification of the Mycorrhizal Mutualists.</title>
        <authorList>
            <consortium name="DOE Joint Genome Institute"/>
            <consortium name="Mycorrhizal Genomics Consortium"/>
            <person name="Kohler A."/>
            <person name="Kuo A."/>
            <person name="Nagy L.G."/>
            <person name="Floudas D."/>
            <person name="Copeland A."/>
            <person name="Barry K.W."/>
            <person name="Cichocki N."/>
            <person name="Veneault-Fourrey C."/>
            <person name="LaButti K."/>
            <person name="Lindquist E.A."/>
            <person name="Lipzen A."/>
            <person name="Lundell T."/>
            <person name="Morin E."/>
            <person name="Murat C."/>
            <person name="Riley R."/>
            <person name="Ohm R."/>
            <person name="Sun H."/>
            <person name="Tunlid A."/>
            <person name="Henrissat B."/>
            <person name="Grigoriev I.V."/>
            <person name="Hibbett D.S."/>
            <person name="Martin F."/>
        </authorList>
    </citation>
    <scope>NUCLEOTIDE SEQUENCE [LARGE SCALE GENOMIC DNA]</scope>
    <source>
        <strain evidence="3">LaAM-08-1</strain>
    </source>
</reference>
<accession>A0A0C9WYE2</accession>
<reference evidence="2 3" key="1">
    <citation type="submission" date="2014-04" db="EMBL/GenBank/DDBJ databases">
        <authorList>
            <consortium name="DOE Joint Genome Institute"/>
            <person name="Kuo A."/>
            <person name="Kohler A."/>
            <person name="Nagy L.G."/>
            <person name="Floudas D."/>
            <person name="Copeland A."/>
            <person name="Barry K.W."/>
            <person name="Cichocki N."/>
            <person name="Veneault-Fourrey C."/>
            <person name="LaButti K."/>
            <person name="Lindquist E.A."/>
            <person name="Lipzen A."/>
            <person name="Lundell T."/>
            <person name="Morin E."/>
            <person name="Murat C."/>
            <person name="Sun H."/>
            <person name="Tunlid A."/>
            <person name="Henrissat B."/>
            <person name="Grigoriev I.V."/>
            <person name="Hibbett D.S."/>
            <person name="Martin F."/>
            <person name="Nordberg H.P."/>
            <person name="Cantor M.N."/>
            <person name="Hua S.X."/>
        </authorList>
    </citation>
    <scope>NUCLEOTIDE SEQUENCE [LARGE SCALE GENOMIC DNA]</scope>
    <source>
        <strain evidence="2 3">LaAM-08-1</strain>
    </source>
</reference>
<evidence type="ECO:0000313" key="2">
    <source>
        <dbReference type="EMBL" id="KIJ93943.1"/>
    </source>
</evidence>
<name>A0A0C9WYE2_9AGAR</name>
<evidence type="ECO:0000313" key="3">
    <source>
        <dbReference type="Proteomes" id="UP000054477"/>
    </source>
</evidence>
<dbReference type="EMBL" id="KN838816">
    <property type="protein sequence ID" value="KIJ93943.1"/>
    <property type="molecule type" value="Genomic_DNA"/>
</dbReference>
<keyword evidence="3" id="KW-1185">Reference proteome</keyword>
<feature type="compositionally biased region" description="Basic residues" evidence="1">
    <location>
        <begin position="72"/>
        <end position="102"/>
    </location>
</feature>
<dbReference type="Proteomes" id="UP000054477">
    <property type="component" value="Unassembled WGS sequence"/>
</dbReference>
<proteinExistence type="predicted"/>
<feature type="compositionally biased region" description="Polar residues" evidence="1">
    <location>
        <begin position="118"/>
        <end position="133"/>
    </location>
</feature>
<evidence type="ECO:0000256" key="1">
    <source>
        <dbReference type="SAM" id="MobiDB-lite"/>
    </source>
</evidence>
<organism evidence="2 3">
    <name type="scientific">Laccaria amethystina LaAM-08-1</name>
    <dbReference type="NCBI Taxonomy" id="1095629"/>
    <lineage>
        <taxon>Eukaryota</taxon>
        <taxon>Fungi</taxon>
        <taxon>Dikarya</taxon>
        <taxon>Basidiomycota</taxon>
        <taxon>Agaricomycotina</taxon>
        <taxon>Agaricomycetes</taxon>
        <taxon>Agaricomycetidae</taxon>
        <taxon>Agaricales</taxon>
        <taxon>Agaricineae</taxon>
        <taxon>Hydnangiaceae</taxon>
        <taxon>Laccaria</taxon>
    </lineage>
</organism>
<dbReference type="HOGENOM" id="CLU_1907035_0_0_1"/>
<dbReference type="AlphaFoldDB" id="A0A0C9WYE2"/>
<sequence length="133" mass="15122">MPTLDLAASTINNPLLPQLPSSPHDDLPMPQPLHITHGTPPSSTAQHLRPPPTTVANRAHTHSQPLNDRLPTRPHTKTTRPHTKTAAHVRKRHAHERKRRRPPTYDKNTRIRRRPPTYENNRTTNGICRSSLI</sequence>